<evidence type="ECO:0000313" key="1">
    <source>
        <dbReference type="EMBL" id="GHO45049.1"/>
    </source>
</evidence>
<dbReference type="EMBL" id="BNJF01000001">
    <property type="protein sequence ID" value="GHO45049.1"/>
    <property type="molecule type" value="Genomic_DNA"/>
</dbReference>
<organism evidence="1 2">
    <name type="scientific">Ktedonospora formicarum</name>
    <dbReference type="NCBI Taxonomy" id="2778364"/>
    <lineage>
        <taxon>Bacteria</taxon>
        <taxon>Bacillati</taxon>
        <taxon>Chloroflexota</taxon>
        <taxon>Ktedonobacteria</taxon>
        <taxon>Ktedonobacterales</taxon>
        <taxon>Ktedonobacteraceae</taxon>
        <taxon>Ktedonospora</taxon>
    </lineage>
</organism>
<comment type="caution">
    <text evidence="1">The sequence shown here is derived from an EMBL/GenBank/DDBJ whole genome shotgun (WGS) entry which is preliminary data.</text>
</comment>
<sequence>MIANGVLRQLDEALFYHWRISNIMQVGGDTVSTFNLVKSLAYPMSLIDDTLSTIPQRANKMSRLICGPFDD</sequence>
<proteinExistence type="predicted"/>
<dbReference type="Proteomes" id="UP000612362">
    <property type="component" value="Unassembled WGS sequence"/>
</dbReference>
<name>A0A8J3I429_9CHLR</name>
<dbReference type="AlphaFoldDB" id="A0A8J3I429"/>
<protein>
    <submittedName>
        <fullName evidence="1">Uncharacterized protein</fullName>
    </submittedName>
</protein>
<accession>A0A8J3I429</accession>
<reference evidence="1" key="1">
    <citation type="submission" date="2020-10" db="EMBL/GenBank/DDBJ databases">
        <title>Taxonomic study of unclassified bacteria belonging to the class Ktedonobacteria.</title>
        <authorList>
            <person name="Yabe S."/>
            <person name="Wang C.M."/>
            <person name="Zheng Y."/>
            <person name="Sakai Y."/>
            <person name="Cavaletti L."/>
            <person name="Monciardini P."/>
            <person name="Donadio S."/>
        </authorList>
    </citation>
    <scope>NUCLEOTIDE SEQUENCE</scope>
    <source>
        <strain evidence="1">SOSP1-1</strain>
    </source>
</reference>
<evidence type="ECO:0000313" key="2">
    <source>
        <dbReference type="Proteomes" id="UP000612362"/>
    </source>
</evidence>
<keyword evidence="2" id="KW-1185">Reference proteome</keyword>
<gene>
    <name evidence="1" type="ORF">KSX_32120</name>
</gene>